<dbReference type="SUPFAM" id="SSF46689">
    <property type="entry name" value="Homeodomain-like"/>
    <property type="match status" value="1"/>
</dbReference>
<evidence type="ECO:0000256" key="7">
    <source>
        <dbReference type="SAM" id="Coils"/>
    </source>
</evidence>
<gene>
    <name evidence="9" type="ORF">H4075_06880</name>
</gene>
<evidence type="ECO:0000259" key="8">
    <source>
        <dbReference type="PROSITE" id="PS50045"/>
    </source>
</evidence>
<keyword evidence="1" id="KW-0547">Nucleotide-binding</keyword>
<dbReference type="InterPro" id="IPR025944">
    <property type="entry name" value="Sigma_54_int_dom_CS"/>
</dbReference>
<dbReference type="PROSITE" id="PS00675">
    <property type="entry name" value="SIGMA54_INTERACT_1"/>
    <property type="match status" value="1"/>
</dbReference>
<sequence length="1230" mass="139445">MPDREQLQNRILFSLSNEIARIRGKDDMLHLIRTTLKQYVDFDDSFIMRYNQTSKTCRSYIFHVENGRSANPAFDSQLDIEYPVEDDRITDNDMPEVQDVELLLSAGHKQLSFIQSTGIKEFVTFKLVEGNSLIGLFVLLSEKKNSLTKDSLDLLRKISYPISIATANIIANEEITKREEEKNLLLSLSHEIAALKNRQDLFHVVNGKIKKLFSVQEFGFSKIDEGGETFSALVMDMGEEIRSHSDYDKTIATHFSVADPLFTEVINAEDPVLYEVDELAKQPDLPAYVYFWKSLGIQKVLIAALRVGGAPVGTAIFILKKDAVINTKNLLLKGVCSQLAVAVSNILANEKIQKRDEEKTILLSLSNEFAALKNREDLSKVVNARIKVLFSLEEFGIAQIDESGETYSAFTLEFNERSKQIQDFASVISARYSVHDPICSQILQSEEPLLFDVEEIFNQPDMPAYVGFWKKSGFRFYLTMRLRVGGKNIGYIVFHLPYKEAVDPKSILLRGICAQLAVAVSNILANEKILAREDEKARLLEFSNAMASARDKQTLAKILKTQLKDLFGIEDYVIHALSKDKKTHRPVLFDQEADFAQHPDFQKLIYIDTDVNDGVFNKILASDDMVAFNVEEWFNSPTPPAYSDAAKAIDLKRMAGIPIKLGRENIAVMNFRKDGISPFTFQRPLFKSICSQLAISISNIMANDEINGREAEKSLLLEFSNAIASVRDKYVFAKVLKQQLMKLFLIEDYVINILSEDGQEVIRFMYDIENEIFQKQEFLKLLDNPINVNDGVFNKILESDVPVTFKVEEWATWKNPPVYLQAAIATGLRNLTGMRLQLGEKNIAFISFKHDDFGLPPSQLPFLKSICSQITIAVSNIIANEKVNEQLVEIRQYKEQLEEEKIYLKEEIETAHNYSEIIGESPGIKKVFRMVTQVAASDSTVLLLGETGTGKELIARAIHNSSPRKDKLMIKINCAALPANLIESELFGHERGSFTGAFERRIGKFELANNGTLFLDEIGEMPLELQVKLLRALQEKEIERIGGKTTIKTDVRIIAATNRDLEKLMEEGKFRLDLYYRLNIFPIQLPPLRERREDIPQLASHFVLRFCKKAGKNITSLSNKALEQLQQYDWPGNIRELEHLIERSVLLATGDSIKALDLPNPKTRMVTKVESESFKIQTIFDNEKEYILKILKYTDGRITGEGGAAQLLGIPPSTLNSRIKKLGIRKEHHG</sequence>
<dbReference type="PANTHER" id="PTHR32071:SF57">
    <property type="entry name" value="C4-DICARBOXYLATE TRANSPORT TRANSCRIPTIONAL REGULATORY PROTEIN DCTD"/>
    <property type="match status" value="1"/>
</dbReference>
<dbReference type="GO" id="GO:0005524">
    <property type="term" value="F:ATP binding"/>
    <property type="evidence" value="ECO:0007669"/>
    <property type="project" value="UniProtKB-KW"/>
</dbReference>
<evidence type="ECO:0000313" key="9">
    <source>
        <dbReference type="EMBL" id="QNA45910.1"/>
    </source>
</evidence>
<evidence type="ECO:0000313" key="10">
    <source>
        <dbReference type="Proteomes" id="UP000515344"/>
    </source>
</evidence>
<protein>
    <submittedName>
        <fullName evidence="9">Sigma 54-interacting transcriptional regulator</fullName>
    </submittedName>
</protein>
<evidence type="ECO:0000256" key="1">
    <source>
        <dbReference type="ARBA" id="ARBA00022741"/>
    </source>
</evidence>
<dbReference type="Pfam" id="PF02954">
    <property type="entry name" value="HTH_8"/>
    <property type="match status" value="1"/>
</dbReference>
<dbReference type="InterPro" id="IPR002078">
    <property type="entry name" value="Sigma_54_int"/>
</dbReference>
<keyword evidence="3" id="KW-0805">Transcription regulation</keyword>
<keyword evidence="5" id="KW-0010">Activator</keyword>
<keyword evidence="10" id="KW-1185">Reference proteome</keyword>
<dbReference type="PROSITE" id="PS00676">
    <property type="entry name" value="SIGMA54_INTERACT_2"/>
    <property type="match status" value="1"/>
</dbReference>
<dbReference type="Gene3D" id="1.10.10.60">
    <property type="entry name" value="Homeodomain-like"/>
    <property type="match status" value="1"/>
</dbReference>
<dbReference type="InterPro" id="IPR003593">
    <property type="entry name" value="AAA+_ATPase"/>
</dbReference>
<dbReference type="AlphaFoldDB" id="A0A7G5XKA7"/>
<dbReference type="InterPro" id="IPR058031">
    <property type="entry name" value="AAA_lid_NorR"/>
</dbReference>
<dbReference type="PROSITE" id="PS00688">
    <property type="entry name" value="SIGMA54_INTERACT_3"/>
    <property type="match status" value="1"/>
</dbReference>
<dbReference type="Gene3D" id="3.40.50.300">
    <property type="entry name" value="P-loop containing nucleotide triphosphate hydrolases"/>
    <property type="match status" value="1"/>
</dbReference>
<feature type="coiled-coil region" evidence="7">
    <location>
        <begin position="880"/>
        <end position="914"/>
    </location>
</feature>
<dbReference type="InterPro" id="IPR029016">
    <property type="entry name" value="GAF-like_dom_sf"/>
</dbReference>
<dbReference type="SMART" id="SM00065">
    <property type="entry name" value="GAF"/>
    <property type="match status" value="3"/>
</dbReference>
<keyword evidence="4" id="KW-0238">DNA-binding</keyword>
<reference evidence="10" key="1">
    <citation type="submission" date="2020-08" db="EMBL/GenBank/DDBJ databases">
        <title>Lacibacter sp. S13-6-6 genome sequencing.</title>
        <authorList>
            <person name="Jin L."/>
        </authorList>
    </citation>
    <scope>NUCLEOTIDE SEQUENCE [LARGE SCALE GENOMIC DNA]</scope>
    <source>
        <strain evidence="10">S13-6-6</strain>
    </source>
</reference>
<organism evidence="9 10">
    <name type="scientific">Lacibacter sediminis</name>
    <dbReference type="NCBI Taxonomy" id="2760713"/>
    <lineage>
        <taxon>Bacteria</taxon>
        <taxon>Pseudomonadati</taxon>
        <taxon>Bacteroidota</taxon>
        <taxon>Chitinophagia</taxon>
        <taxon>Chitinophagales</taxon>
        <taxon>Chitinophagaceae</taxon>
        <taxon>Lacibacter</taxon>
    </lineage>
</organism>
<dbReference type="SMART" id="SM00382">
    <property type="entry name" value="AAA"/>
    <property type="match status" value="1"/>
</dbReference>
<dbReference type="Pfam" id="PF01590">
    <property type="entry name" value="GAF"/>
    <property type="match status" value="1"/>
</dbReference>
<dbReference type="GO" id="GO:0006355">
    <property type="term" value="P:regulation of DNA-templated transcription"/>
    <property type="evidence" value="ECO:0007669"/>
    <property type="project" value="InterPro"/>
</dbReference>
<dbReference type="InterPro" id="IPR002197">
    <property type="entry name" value="HTH_Fis"/>
</dbReference>
<dbReference type="InterPro" id="IPR003018">
    <property type="entry name" value="GAF"/>
</dbReference>
<dbReference type="Gene3D" id="3.30.450.40">
    <property type="match status" value="4"/>
</dbReference>
<dbReference type="FunFam" id="1.10.8.60:FF:000014">
    <property type="entry name" value="DNA-binding transcriptional regulator NtrC"/>
    <property type="match status" value="1"/>
</dbReference>
<dbReference type="CDD" id="cd00009">
    <property type="entry name" value="AAA"/>
    <property type="match status" value="1"/>
</dbReference>
<dbReference type="Pfam" id="PF00158">
    <property type="entry name" value="Sigma54_activat"/>
    <property type="match status" value="1"/>
</dbReference>
<dbReference type="PROSITE" id="PS50045">
    <property type="entry name" value="SIGMA54_INTERACT_4"/>
    <property type="match status" value="1"/>
</dbReference>
<dbReference type="PANTHER" id="PTHR32071">
    <property type="entry name" value="TRANSCRIPTIONAL REGULATORY PROTEIN"/>
    <property type="match status" value="1"/>
</dbReference>
<dbReference type="Gene3D" id="1.10.8.60">
    <property type="match status" value="1"/>
</dbReference>
<dbReference type="InterPro" id="IPR025662">
    <property type="entry name" value="Sigma_54_int_dom_ATP-bd_1"/>
</dbReference>
<name>A0A7G5XKA7_9BACT</name>
<dbReference type="Pfam" id="PF25601">
    <property type="entry name" value="AAA_lid_14"/>
    <property type="match status" value="1"/>
</dbReference>
<accession>A0A7G5XKA7</accession>
<keyword evidence="7" id="KW-0175">Coiled coil</keyword>
<evidence type="ECO:0000256" key="4">
    <source>
        <dbReference type="ARBA" id="ARBA00023125"/>
    </source>
</evidence>
<dbReference type="EMBL" id="CP060007">
    <property type="protein sequence ID" value="QNA45910.1"/>
    <property type="molecule type" value="Genomic_DNA"/>
</dbReference>
<evidence type="ECO:0000256" key="5">
    <source>
        <dbReference type="ARBA" id="ARBA00023159"/>
    </source>
</evidence>
<dbReference type="GO" id="GO:0043565">
    <property type="term" value="F:sequence-specific DNA binding"/>
    <property type="evidence" value="ECO:0007669"/>
    <property type="project" value="InterPro"/>
</dbReference>
<dbReference type="KEGG" id="lacs:H4075_06880"/>
<dbReference type="RefSeq" id="WP_182805374.1">
    <property type="nucleotide sequence ID" value="NZ_CP060007.1"/>
</dbReference>
<dbReference type="SUPFAM" id="SSF52540">
    <property type="entry name" value="P-loop containing nucleoside triphosphate hydrolases"/>
    <property type="match status" value="1"/>
</dbReference>
<dbReference type="FunFam" id="3.40.50.300:FF:000006">
    <property type="entry name" value="DNA-binding transcriptional regulator NtrC"/>
    <property type="match status" value="1"/>
</dbReference>
<evidence type="ECO:0000256" key="6">
    <source>
        <dbReference type="ARBA" id="ARBA00023163"/>
    </source>
</evidence>
<dbReference type="Proteomes" id="UP000515344">
    <property type="component" value="Chromosome"/>
</dbReference>
<dbReference type="SUPFAM" id="SSF55781">
    <property type="entry name" value="GAF domain-like"/>
    <property type="match status" value="4"/>
</dbReference>
<keyword evidence="6" id="KW-0804">Transcription</keyword>
<keyword evidence="2" id="KW-0067">ATP-binding</keyword>
<evidence type="ECO:0000256" key="2">
    <source>
        <dbReference type="ARBA" id="ARBA00022840"/>
    </source>
</evidence>
<proteinExistence type="predicted"/>
<dbReference type="InterPro" id="IPR009057">
    <property type="entry name" value="Homeodomain-like_sf"/>
</dbReference>
<feature type="domain" description="Sigma-54 factor interaction" evidence="8">
    <location>
        <begin position="917"/>
        <end position="1146"/>
    </location>
</feature>
<dbReference type="InterPro" id="IPR027417">
    <property type="entry name" value="P-loop_NTPase"/>
</dbReference>
<evidence type="ECO:0000256" key="3">
    <source>
        <dbReference type="ARBA" id="ARBA00023015"/>
    </source>
</evidence>
<dbReference type="InterPro" id="IPR025943">
    <property type="entry name" value="Sigma_54_int_dom_ATP-bd_2"/>
</dbReference>